<dbReference type="EMBL" id="NBSK02000003">
    <property type="protein sequence ID" value="KAJ0218575.1"/>
    <property type="molecule type" value="Genomic_DNA"/>
</dbReference>
<reference evidence="2 3" key="1">
    <citation type="journal article" date="2017" name="Nat. Commun.">
        <title>Genome assembly with in vitro proximity ligation data and whole-genome triplication in lettuce.</title>
        <authorList>
            <person name="Reyes-Chin-Wo S."/>
            <person name="Wang Z."/>
            <person name="Yang X."/>
            <person name="Kozik A."/>
            <person name="Arikit S."/>
            <person name="Song C."/>
            <person name="Xia L."/>
            <person name="Froenicke L."/>
            <person name="Lavelle D.O."/>
            <person name="Truco M.J."/>
            <person name="Xia R."/>
            <person name="Zhu S."/>
            <person name="Xu C."/>
            <person name="Xu H."/>
            <person name="Xu X."/>
            <person name="Cox K."/>
            <person name="Korf I."/>
            <person name="Meyers B.C."/>
            <person name="Michelmore R.W."/>
        </authorList>
    </citation>
    <scope>NUCLEOTIDE SEQUENCE [LARGE SCALE GENOMIC DNA]</scope>
    <source>
        <strain evidence="3">cv. Salinas</strain>
        <tissue evidence="2">Seedlings</tissue>
    </source>
</reference>
<sequence length="169" mass="18927">MCKYISILFSLCYVISTAEYTTTNGGSFTNTFDIQEMINFHHHRIKVIASKNPNPNQCSQPPPLGLNAIIGSLFDVGVKFISTSTSSMVLDSRHPWTDYETLDPKNVAVTRTLLPSPPSEETGVAQIQISDLLKVRQKQNFQYGTTSNSESKPFATKERTENGECLWIY</sequence>
<name>A0A9R1XKW8_LACSA</name>
<accession>A0A9R1XKW8</accession>
<evidence type="ECO:0000256" key="1">
    <source>
        <dbReference type="SAM" id="SignalP"/>
    </source>
</evidence>
<feature type="signal peptide" evidence="1">
    <location>
        <begin position="1"/>
        <end position="18"/>
    </location>
</feature>
<evidence type="ECO:0000313" key="3">
    <source>
        <dbReference type="Proteomes" id="UP000235145"/>
    </source>
</evidence>
<protein>
    <recommendedName>
        <fullName evidence="4">Legume lectin domain-containing protein</fullName>
    </recommendedName>
</protein>
<evidence type="ECO:0008006" key="4">
    <source>
        <dbReference type="Google" id="ProtNLM"/>
    </source>
</evidence>
<dbReference type="Proteomes" id="UP000235145">
    <property type="component" value="Unassembled WGS sequence"/>
</dbReference>
<gene>
    <name evidence="2" type="ORF">LSAT_V11C300140460</name>
</gene>
<comment type="caution">
    <text evidence="2">The sequence shown here is derived from an EMBL/GenBank/DDBJ whole genome shotgun (WGS) entry which is preliminary data.</text>
</comment>
<organism evidence="2 3">
    <name type="scientific">Lactuca sativa</name>
    <name type="common">Garden lettuce</name>
    <dbReference type="NCBI Taxonomy" id="4236"/>
    <lineage>
        <taxon>Eukaryota</taxon>
        <taxon>Viridiplantae</taxon>
        <taxon>Streptophyta</taxon>
        <taxon>Embryophyta</taxon>
        <taxon>Tracheophyta</taxon>
        <taxon>Spermatophyta</taxon>
        <taxon>Magnoliopsida</taxon>
        <taxon>eudicotyledons</taxon>
        <taxon>Gunneridae</taxon>
        <taxon>Pentapetalae</taxon>
        <taxon>asterids</taxon>
        <taxon>campanulids</taxon>
        <taxon>Asterales</taxon>
        <taxon>Asteraceae</taxon>
        <taxon>Cichorioideae</taxon>
        <taxon>Cichorieae</taxon>
        <taxon>Lactucinae</taxon>
        <taxon>Lactuca</taxon>
    </lineage>
</organism>
<keyword evidence="3" id="KW-1185">Reference proteome</keyword>
<proteinExistence type="predicted"/>
<dbReference type="AlphaFoldDB" id="A0A9R1XKW8"/>
<keyword evidence="1" id="KW-0732">Signal</keyword>
<feature type="chain" id="PRO_5040362589" description="Legume lectin domain-containing protein" evidence="1">
    <location>
        <begin position="19"/>
        <end position="169"/>
    </location>
</feature>
<evidence type="ECO:0000313" key="2">
    <source>
        <dbReference type="EMBL" id="KAJ0218575.1"/>
    </source>
</evidence>